<keyword evidence="2" id="KW-0479">Metal-binding</keyword>
<organism evidence="5 6">
    <name type="scientific">Methylocystis rosea</name>
    <dbReference type="NCBI Taxonomy" id="173366"/>
    <lineage>
        <taxon>Bacteria</taxon>
        <taxon>Pseudomonadati</taxon>
        <taxon>Pseudomonadota</taxon>
        <taxon>Alphaproteobacteria</taxon>
        <taxon>Hyphomicrobiales</taxon>
        <taxon>Methylocystaceae</taxon>
        <taxon>Methylocystis</taxon>
    </lineage>
</organism>
<dbReference type="InterPro" id="IPR002780">
    <property type="entry name" value="Hyd_form_HypD"/>
</dbReference>
<evidence type="ECO:0000313" key="5">
    <source>
        <dbReference type="EMBL" id="AZG78370.1"/>
    </source>
</evidence>
<dbReference type="RefSeq" id="WP_124739915.1">
    <property type="nucleotide sequence ID" value="NZ_CP034086.1"/>
</dbReference>
<evidence type="ECO:0000256" key="4">
    <source>
        <dbReference type="PIRNR" id="PIRNR005622"/>
    </source>
</evidence>
<comment type="similarity">
    <text evidence="1 4">Belongs to the HypD family.</text>
</comment>
<keyword evidence="3" id="KW-0408">Iron</keyword>
<evidence type="ECO:0000256" key="1">
    <source>
        <dbReference type="ARBA" id="ARBA00007888"/>
    </source>
</evidence>
<accession>A0A3G8MAW7</accession>
<reference evidence="5 6" key="1">
    <citation type="submission" date="2018-11" db="EMBL/GenBank/DDBJ databases">
        <title>Genome squencing of methanotrophic bacteria isolated from alkaline groundwater in Korea.</title>
        <authorList>
            <person name="Nguyen L.N."/>
        </authorList>
    </citation>
    <scope>NUCLEOTIDE SEQUENCE [LARGE SCALE GENOMIC DNA]</scope>
    <source>
        <strain evidence="5 6">GW6</strain>
    </source>
</reference>
<evidence type="ECO:0000256" key="3">
    <source>
        <dbReference type="ARBA" id="ARBA00023004"/>
    </source>
</evidence>
<dbReference type="AlphaFoldDB" id="A0A3G8MAW7"/>
<dbReference type="GO" id="GO:0051604">
    <property type="term" value="P:protein maturation"/>
    <property type="evidence" value="ECO:0007669"/>
    <property type="project" value="TreeGrafter"/>
</dbReference>
<dbReference type="PANTHER" id="PTHR30149">
    <property type="entry name" value="HYDROGENASE PROTEIN ASSEMBLY PROTEIN HYPD"/>
    <property type="match status" value="1"/>
</dbReference>
<dbReference type="PIRSF" id="PIRSF005622">
    <property type="entry name" value="Hydrgn_mat_hypD"/>
    <property type="match status" value="1"/>
</dbReference>
<protein>
    <recommendedName>
        <fullName evidence="4">Hydrogenase maturation factor</fullName>
    </recommendedName>
</protein>
<dbReference type="PANTHER" id="PTHR30149:SF0">
    <property type="entry name" value="HYDROGENASE MATURATION FACTOR HYPD"/>
    <property type="match status" value="1"/>
</dbReference>
<proteinExistence type="inferred from homology"/>
<dbReference type="Gene3D" id="6.10.20.100">
    <property type="match status" value="1"/>
</dbReference>
<dbReference type="GO" id="GO:0005506">
    <property type="term" value="F:iron ion binding"/>
    <property type="evidence" value="ECO:0007669"/>
    <property type="project" value="TreeGrafter"/>
</dbReference>
<evidence type="ECO:0000256" key="2">
    <source>
        <dbReference type="ARBA" id="ARBA00022723"/>
    </source>
</evidence>
<dbReference type="KEGG" id="mros:EHO51_17445"/>
<dbReference type="NCBIfam" id="TIGR00075">
    <property type="entry name" value="hypD"/>
    <property type="match status" value="1"/>
</dbReference>
<dbReference type="Pfam" id="PF01924">
    <property type="entry name" value="HypD"/>
    <property type="match status" value="1"/>
</dbReference>
<dbReference type="InterPro" id="IPR042243">
    <property type="entry name" value="HypD_1"/>
</dbReference>
<dbReference type="Gene3D" id="3.40.50.11750">
    <property type="entry name" value="HypD, alpha/beta domain 1"/>
    <property type="match status" value="2"/>
</dbReference>
<evidence type="ECO:0000313" key="6">
    <source>
        <dbReference type="Proteomes" id="UP000273982"/>
    </source>
</evidence>
<gene>
    <name evidence="5" type="primary">hypD</name>
    <name evidence="5" type="ORF">EHO51_17445</name>
</gene>
<name>A0A3G8MAW7_9HYPH</name>
<sequence>MKYVDEYRDPELAKGVAARIAAEVDSGSSYRFMEFCGGHTHAISRYGVEDMLPKNVAMIHGPGCPVCVLPVGRIDDAIRLASDPRVTLCTYADLMRVPASRGASLLKARAAGADIRMVYSTLDALRIAEAEPAREVVFLAIGFETTTPPTALAIKQAKAKALRNFSVFCNHVLTPIAMRAILAGEEDEATPLDGLVGPAHVSTVIGARPYEFVANEYGKPVVISGFEPLDVMQSILMLVRQINEGRCAVENQYVRAVTRDGNARAQREMDEVFELQESFEWRGLGMVPHSALRLVEAFAEFDAEKRFGIHTVAAADNPACECGAILRGAKKPTDCRLFGSLCTPETPMGSCMVSSEGSCAAHYAYGRFRDRSRARMERAAS</sequence>
<dbReference type="GO" id="GO:0070025">
    <property type="term" value="F:carbon monoxide binding"/>
    <property type="evidence" value="ECO:0007669"/>
    <property type="project" value="TreeGrafter"/>
</dbReference>
<dbReference type="EMBL" id="CP034086">
    <property type="protein sequence ID" value="AZG78370.1"/>
    <property type="molecule type" value="Genomic_DNA"/>
</dbReference>
<dbReference type="GO" id="GO:0051539">
    <property type="term" value="F:4 iron, 4 sulfur cluster binding"/>
    <property type="evidence" value="ECO:0007669"/>
    <property type="project" value="TreeGrafter"/>
</dbReference>
<dbReference type="Proteomes" id="UP000273982">
    <property type="component" value="Chromosome"/>
</dbReference>
<dbReference type="InterPro" id="IPR042244">
    <property type="entry name" value="HypD_2_sf"/>
</dbReference>